<organism evidence="2 3">
    <name type="scientific">Nocardia aurantia</name>
    <dbReference type="NCBI Taxonomy" id="2585199"/>
    <lineage>
        <taxon>Bacteria</taxon>
        <taxon>Bacillati</taxon>
        <taxon>Actinomycetota</taxon>
        <taxon>Actinomycetes</taxon>
        <taxon>Mycobacteriales</taxon>
        <taxon>Nocardiaceae</taxon>
        <taxon>Nocardia</taxon>
    </lineage>
</organism>
<dbReference type="SUPFAM" id="SSF69118">
    <property type="entry name" value="AhpD-like"/>
    <property type="match status" value="1"/>
</dbReference>
<name>A0A7K0DLA6_9NOCA</name>
<sequence length="198" mass="21815">MSTDSRTRLPAVPPRAAGWFTRLVYRVTKRSYGEVPEPVTIMAHHPKLLLAYGLHENLAARASRVLPAAVRELAVYRAATIVGCSWCVDFGTMLMRLDSLDVDRLRHIDEYATSPLFDEDERAAIAYAEAMTATPTTVTDEQVAALTERFGAAGVVELTYQIALENHRARFNHALGITAQGFGSDSCRVPWADSPAPR</sequence>
<evidence type="ECO:0000313" key="2">
    <source>
        <dbReference type="EMBL" id="MQY26565.1"/>
    </source>
</evidence>
<feature type="domain" description="Carboxymuconolactone decarboxylase-like" evidence="1">
    <location>
        <begin position="61"/>
        <end position="129"/>
    </location>
</feature>
<dbReference type="Proteomes" id="UP000431401">
    <property type="component" value="Unassembled WGS sequence"/>
</dbReference>
<dbReference type="PANTHER" id="PTHR34846:SF10">
    <property type="entry name" value="CYTOPLASMIC PROTEIN"/>
    <property type="match status" value="1"/>
</dbReference>
<evidence type="ECO:0000259" key="1">
    <source>
        <dbReference type="Pfam" id="PF02627"/>
    </source>
</evidence>
<dbReference type="InterPro" id="IPR003779">
    <property type="entry name" value="CMD-like"/>
</dbReference>
<dbReference type="PANTHER" id="PTHR34846">
    <property type="entry name" value="4-CARBOXYMUCONOLACTONE DECARBOXYLASE FAMILY PROTEIN (AFU_ORTHOLOGUE AFUA_6G11590)"/>
    <property type="match status" value="1"/>
</dbReference>
<dbReference type="EMBL" id="WEGI01000004">
    <property type="protein sequence ID" value="MQY26565.1"/>
    <property type="molecule type" value="Genomic_DNA"/>
</dbReference>
<reference evidence="2 3" key="1">
    <citation type="submission" date="2019-10" db="EMBL/GenBank/DDBJ databases">
        <title>Nocardia macrotermitis sp. nov. and Nocardia aurantia sp. nov., isolated from the gut of fungus growing-termite Macrotermes natalensis.</title>
        <authorList>
            <person name="Benndorf R."/>
            <person name="Schwitalla J."/>
            <person name="Martin K."/>
            <person name="De Beer W."/>
            <person name="Kaster A.-K."/>
            <person name="Vollmers J."/>
            <person name="Poulsen M."/>
            <person name="Beemelmanns C."/>
        </authorList>
    </citation>
    <scope>NUCLEOTIDE SEQUENCE [LARGE SCALE GENOMIC DNA]</scope>
    <source>
        <strain evidence="2 3">RB56</strain>
    </source>
</reference>
<gene>
    <name evidence="2" type="ORF">NRB56_21360</name>
</gene>
<dbReference type="AlphaFoldDB" id="A0A7K0DLA6"/>
<dbReference type="InterPro" id="IPR029032">
    <property type="entry name" value="AhpD-like"/>
</dbReference>
<dbReference type="RefSeq" id="WP_319942812.1">
    <property type="nucleotide sequence ID" value="NZ_WEGI01000004.1"/>
</dbReference>
<evidence type="ECO:0000313" key="3">
    <source>
        <dbReference type="Proteomes" id="UP000431401"/>
    </source>
</evidence>
<proteinExistence type="predicted"/>
<keyword evidence="3" id="KW-1185">Reference proteome</keyword>
<protein>
    <recommendedName>
        <fullName evidence="1">Carboxymuconolactone decarboxylase-like domain-containing protein</fullName>
    </recommendedName>
</protein>
<accession>A0A7K0DLA6</accession>
<dbReference type="Gene3D" id="1.20.1290.10">
    <property type="entry name" value="AhpD-like"/>
    <property type="match status" value="1"/>
</dbReference>
<dbReference type="Pfam" id="PF02627">
    <property type="entry name" value="CMD"/>
    <property type="match status" value="1"/>
</dbReference>
<comment type="caution">
    <text evidence="2">The sequence shown here is derived from an EMBL/GenBank/DDBJ whole genome shotgun (WGS) entry which is preliminary data.</text>
</comment>